<gene>
    <name evidence="8" type="ORF">BUALT_Bualt01G0048700</name>
</gene>
<dbReference type="InterPro" id="IPR001611">
    <property type="entry name" value="Leu-rich_rpt"/>
</dbReference>
<keyword evidence="2" id="KW-0433">Leucine-rich repeat</keyword>
<reference evidence="8" key="1">
    <citation type="submission" date="2019-10" db="EMBL/GenBank/DDBJ databases">
        <authorList>
            <person name="Zhang R."/>
            <person name="Pan Y."/>
            <person name="Wang J."/>
            <person name="Ma R."/>
            <person name="Yu S."/>
        </authorList>
    </citation>
    <scope>NUCLEOTIDE SEQUENCE</scope>
    <source>
        <strain evidence="8">LA-IB0</strain>
        <tissue evidence="8">Leaf</tissue>
    </source>
</reference>
<evidence type="ECO:0000313" key="9">
    <source>
        <dbReference type="Proteomes" id="UP000826271"/>
    </source>
</evidence>
<dbReference type="InterPro" id="IPR013210">
    <property type="entry name" value="LRR_N_plant-typ"/>
</dbReference>
<proteinExistence type="predicted"/>
<dbReference type="Pfam" id="PF08263">
    <property type="entry name" value="LRRNT_2"/>
    <property type="match status" value="1"/>
</dbReference>
<dbReference type="PANTHER" id="PTHR27008">
    <property type="entry name" value="OS04G0122200 PROTEIN"/>
    <property type="match status" value="1"/>
</dbReference>
<dbReference type="EMBL" id="WHWC01000001">
    <property type="protein sequence ID" value="KAG8390102.1"/>
    <property type="molecule type" value="Genomic_DNA"/>
</dbReference>
<keyword evidence="9" id="KW-1185">Reference proteome</keyword>
<dbReference type="Pfam" id="PF00560">
    <property type="entry name" value="LRR_1"/>
    <property type="match status" value="4"/>
</dbReference>
<dbReference type="InterPro" id="IPR032675">
    <property type="entry name" value="LRR_dom_sf"/>
</dbReference>
<accession>A0AAV6YAJ2</accession>
<evidence type="ECO:0000256" key="2">
    <source>
        <dbReference type="ARBA" id="ARBA00022614"/>
    </source>
</evidence>
<dbReference type="Gene3D" id="3.80.10.10">
    <property type="entry name" value="Ribonuclease Inhibitor"/>
    <property type="match status" value="3"/>
</dbReference>
<comment type="subcellular location">
    <subcellularLocation>
        <location evidence="1">Membrane</location>
        <topology evidence="1">Single-pass membrane protein</topology>
    </subcellularLocation>
</comment>
<evidence type="ECO:0000256" key="3">
    <source>
        <dbReference type="ARBA" id="ARBA00022692"/>
    </source>
</evidence>
<sequence length="535" mass="58982">MGYEYDRALLPLYLPNFHRPQGHTGQHARHTDKITDDPFQVMSSWNDSTNFCKWKGVACSSRLSRVTMLTLPFQKLGGSLSPAIANLTFLRVIDFRDIPPVLGNLSSLLNLSIAQNNLGGIIPRDLGRLSNLQFLQVGNNNLSDNRFFGKVPYDFGRIESLQRLNVGRNLLGGLEANGVEFISSLTNCSKFEFLGIDSNRFSGELPNTVANLSINMNKLLFDGNSLSGKIPSGITNLINLNTLNVSWNEFDSPIISDIGKLFNLRQLYMNGNRFSGNIPISIGNLTKQFELRLDRNKLENSIPSSLGNFFTLLTLTLNLAKNDLTGTLPVEFGNFLNLKEVDLSDNQLLGNIPDSLGRCSSLEHIYMQGNSLNRSIPSTLSALKGIQDFDLSQNNLTGNIPYFLQDFVFLRYLNLSFNHFEGEVPKSGIFAYKSAFSLDGNGKLCGGSIELELPSCSIGSDSMGQGKSNLKVVIGTFIGISRGNLFAFVYKGFLEENQKLIAVKRFGLAKFLRKHAQVQSSSIGIRGSIGYVAPA</sequence>
<evidence type="ECO:0000256" key="5">
    <source>
        <dbReference type="ARBA" id="ARBA00022989"/>
    </source>
</evidence>
<evidence type="ECO:0000256" key="1">
    <source>
        <dbReference type="ARBA" id="ARBA00004167"/>
    </source>
</evidence>
<dbReference type="AlphaFoldDB" id="A0AAV6YAJ2"/>
<dbReference type="Proteomes" id="UP000826271">
    <property type="component" value="Unassembled WGS sequence"/>
</dbReference>
<evidence type="ECO:0000256" key="4">
    <source>
        <dbReference type="ARBA" id="ARBA00022737"/>
    </source>
</evidence>
<name>A0AAV6YAJ2_9LAMI</name>
<dbReference type="SUPFAM" id="SSF52058">
    <property type="entry name" value="L domain-like"/>
    <property type="match status" value="2"/>
</dbReference>
<protein>
    <recommendedName>
        <fullName evidence="7">Leucine-rich repeat-containing N-terminal plant-type domain-containing protein</fullName>
    </recommendedName>
</protein>
<keyword evidence="6" id="KW-0472">Membrane</keyword>
<keyword evidence="3" id="KW-0812">Transmembrane</keyword>
<evidence type="ECO:0000259" key="7">
    <source>
        <dbReference type="Pfam" id="PF08263"/>
    </source>
</evidence>
<feature type="domain" description="Leucine-rich repeat-containing N-terminal plant-type" evidence="7">
    <location>
        <begin position="36"/>
        <end position="60"/>
    </location>
</feature>
<comment type="caution">
    <text evidence="8">The sequence shown here is derived from an EMBL/GenBank/DDBJ whole genome shotgun (WGS) entry which is preliminary data.</text>
</comment>
<evidence type="ECO:0000256" key="6">
    <source>
        <dbReference type="ARBA" id="ARBA00023136"/>
    </source>
</evidence>
<evidence type="ECO:0000313" key="8">
    <source>
        <dbReference type="EMBL" id="KAG8390102.1"/>
    </source>
</evidence>
<dbReference type="InterPro" id="IPR051809">
    <property type="entry name" value="Plant_receptor-like_S/T_kinase"/>
</dbReference>
<keyword evidence="5" id="KW-1133">Transmembrane helix</keyword>
<dbReference type="FunFam" id="3.80.10.10:FF:000095">
    <property type="entry name" value="LRR receptor-like serine/threonine-protein kinase GSO1"/>
    <property type="match status" value="1"/>
</dbReference>
<dbReference type="GO" id="GO:0016020">
    <property type="term" value="C:membrane"/>
    <property type="evidence" value="ECO:0007669"/>
    <property type="project" value="UniProtKB-SubCell"/>
</dbReference>
<dbReference type="PANTHER" id="PTHR27008:SF596">
    <property type="entry name" value="OS02G0215500 PROTEIN"/>
    <property type="match status" value="1"/>
</dbReference>
<organism evidence="8 9">
    <name type="scientific">Buddleja alternifolia</name>
    <dbReference type="NCBI Taxonomy" id="168488"/>
    <lineage>
        <taxon>Eukaryota</taxon>
        <taxon>Viridiplantae</taxon>
        <taxon>Streptophyta</taxon>
        <taxon>Embryophyta</taxon>
        <taxon>Tracheophyta</taxon>
        <taxon>Spermatophyta</taxon>
        <taxon>Magnoliopsida</taxon>
        <taxon>eudicotyledons</taxon>
        <taxon>Gunneridae</taxon>
        <taxon>Pentapetalae</taxon>
        <taxon>asterids</taxon>
        <taxon>lamiids</taxon>
        <taxon>Lamiales</taxon>
        <taxon>Scrophulariaceae</taxon>
        <taxon>Buddlejeae</taxon>
        <taxon>Buddleja</taxon>
    </lineage>
</organism>
<keyword evidence="4" id="KW-0677">Repeat</keyword>